<gene>
    <name evidence="1" type="ORF">FHG71_23255</name>
</gene>
<evidence type="ECO:0000313" key="2">
    <source>
        <dbReference type="Proteomes" id="UP000305709"/>
    </source>
</evidence>
<protein>
    <submittedName>
        <fullName evidence="1">Uncharacterized protein</fullName>
    </submittedName>
</protein>
<name>A0A5C4N5Y7_9RHOB</name>
<proteinExistence type="predicted"/>
<sequence length="89" mass="10380">MRRVRSPEHQRDNLAFPLRIKIRTPPRSNPRGLNVILDWLEHEIGQGQFALHMAQTTDDLAVAFYFRRVEDMLALLAEFPELVLAEGRK</sequence>
<accession>A0A5C4N5Y7</accession>
<comment type="caution">
    <text evidence="1">The sequence shown here is derived from an EMBL/GenBank/DDBJ whole genome shotgun (WGS) entry which is preliminary data.</text>
</comment>
<organism evidence="1 2">
    <name type="scientific">Rubellimicrobium roseum</name>
    <dbReference type="NCBI Taxonomy" id="687525"/>
    <lineage>
        <taxon>Bacteria</taxon>
        <taxon>Pseudomonadati</taxon>
        <taxon>Pseudomonadota</taxon>
        <taxon>Alphaproteobacteria</taxon>
        <taxon>Rhodobacterales</taxon>
        <taxon>Roseobacteraceae</taxon>
        <taxon>Rubellimicrobium</taxon>
    </lineage>
</organism>
<keyword evidence="2" id="KW-1185">Reference proteome</keyword>
<dbReference type="AlphaFoldDB" id="A0A5C4N5Y7"/>
<dbReference type="RefSeq" id="WP_139084175.1">
    <property type="nucleotide sequence ID" value="NZ_VDFV01000147.1"/>
</dbReference>
<dbReference type="Proteomes" id="UP000305709">
    <property type="component" value="Unassembled WGS sequence"/>
</dbReference>
<dbReference type="OrthoDB" id="9782620at2"/>
<evidence type="ECO:0000313" key="1">
    <source>
        <dbReference type="EMBL" id="TNC58933.1"/>
    </source>
</evidence>
<reference evidence="1 2" key="1">
    <citation type="submission" date="2019-06" db="EMBL/GenBank/DDBJ databases">
        <authorList>
            <person name="Jiang L."/>
        </authorList>
    </citation>
    <scope>NUCLEOTIDE SEQUENCE [LARGE SCALE GENOMIC DNA]</scope>
    <source>
        <strain evidence="1 2">YIM 48858</strain>
    </source>
</reference>
<dbReference type="EMBL" id="VDFV01000147">
    <property type="protein sequence ID" value="TNC58933.1"/>
    <property type="molecule type" value="Genomic_DNA"/>
</dbReference>